<organism evidence="4 5">
    <name type="scientific">Chlorella sorokiniana</name>
    <name type="common">Freshwater green alga</name>
    <dbReference type="NCBI Taxonomy" id="3076"/>
    <lineage>
        <taxon>Eukaryota</taxon>
        <taxon>Viridiplantae</taxon>
        <taxon>Chlorophyta</taxon>
        <taxon>core chlorophytes</taxon>
        <taxon>Trebouxiophyceae</taxon>
        <taxon>Chlorellales</taxon>
        <taxon>Chlorellaceae</taxon>
        <taxon>Chlorella clade</taxon>
        <taxon>Chlorella</taxon>
    </lineage>
</organism>
<feature type="region of interest" description="Disordered" evidence="1">
    <location>
        <begin position="43"/>
        <end position="62"/>
    </location>
</feature>
<feature type="region of interest" description="Disordered" evidence="1">
    <location>
        <begin position="366"/>
        <end position="408"/>
    </location>
</feature>
<name>A0A2P6U239_CHLSO</name>
<evidence type="ECO:0000259" key="3">
    <source>
        <dbReference type="Pfam" id="PF08241"/>
    </source>
</evidence>
<protein>
    <submittedName>
        <fullName evidence="4">Uncharacterized protein</fullName>
    </submittedName>
</protein>
<feature type="compositionally biased region" description="Polar residues" evidence="1">
    <location>
        <begin position="422"/>
        <end position="431"/>
    </location>
</feature>
<dbReference type="InterPro" id="IPR027625">
    <property type="entry name" value="OvoA_Cterm"/>
</dbReference>
<dbReference type="GO" id="GO:0008757">
    <property type="term" value="F:S-adenosylmethionine-dependent methyltransferase activity"/>
    <property type="evidence" value="ECO:0007669"/>
    <property type="project" value="InterPro"/>
</dbReference>
<sequence length="846" mass="90090">MLDSATRERALLVAGGAAFAVLLPALWRRLQRRGVGPAVGPAAAAAAADPSRSTTSSAGGGVSAYETRRAVDEYLQFHYGKPEEILPYELGPKDALRFTEEIALLCERHCGALQDFTGEREEATAVDIGCAVGGASFELARAFPHVLGIDFSQHFVNAANTVKERGWMRYTAVEEGDITVERSAVVPEDIDRSRVRFQQGDACNLPAELGPVDAVLAANLLCRLPDPRQFLGRLPSLIKPGGVLVLVSPYSWLLSWTPKEQWLGGFTDKDGKPVWSHETLRTILGADFTLVEEKDVPFVIREHRRKFQWGCSHAMPDVVTGEIAGTAIVVAVDLLDGGDAKFLTVQRPNGRRVVVVTDQEQLREVQSGQKVRIGGRWLSHPGRRNAQADPEDDGPEEPVNQGGPGCGRSRHCIRAASIIRTHGQQQWQQGGASVAPTDPASADTLDIPEPTTPASPDVSLDPTPDATGVDAPSATDEPPAPIDDTTAGATRKLAQTAPLTTGNPLLTSTIKALFIPIAAVVNPASANSAKCAGAVQAPLLTRAQIQVKVHPELAGTAASVGGTFNRCSYQKTRMTTATSNVTEIVRLGCAASDASWSFTSCDFDDFNGWADAANAKLRAQGVPVDSYKYKVYLIPAGLCGWAGLAYTGCDGSFECRAWIEGNSWGTPMVMVHELGHNLFQDHSGAGSDEYGDTTCAMGSCCHDRCYNTPRAWHLGWTSLRQVSSVNLPALNSALTLSMNSQSITSSTTGIRVDVSGWAPTAPPVFVGFRTASGMDASLSALGLTNKVHIYQSTIGPNSGPVTSTLLATLSVNQSYVVPGAYLRIQRAANTGTTSRPIAVVTVTRTK</sequence>
<dbReference type="InterPro" id="IPR029063">
    <property type="entry name" value="SAM-dependent_MTases_sf"/>
</dbReference>
<dbReference type="Gene3D" id="3.40.50.150">
    <property type="entry name" value="Vaccinia Virus protein VP39"/>
    <property type="match status" value="1"/>
</dbReference>
<dbReference type="AlphaFoldDB" id="A0A2P6U239"/>
<feature type="region of interest" description="Disordered" evidence="1">
    <location>
        <begin position="421"/>
        <end position="486"/>
    </location>
</feature>
<dbReference type="OrthoDB" id="506498at2759"/>
<dbReference type="STRING" id="3076.A0A2P6U239"/>
<dbReference type="EMBL" id="LHPG02000002">
    <property type="protein sequence ID" value="PRW60369.1"/>
    <property type="molecule type" value="Genomic_DNA"/>
</dbReference>
<gene>
    <name evidence="4" type="ORF">C2E21_0705</name>
</gene>
<dbReference type="InterPro" id="IPR013216">
    <property type="entry name" value="Methyltransf_11"/>
</dbReference>
<evidence type="ECO:0000313" key="5">
    <source>
        <dbReference type="Proteomes" id="UP000239899"/>
    </source>
</evidence>
<proteinExistence type="predicted"/>
<dbReference type="NCBIfam" id="TIGR04345">
    <property type="entry name" value="ovoA_Cterm"/>
    <property type="match status" value="1"/>
</dbReference>
<feature type="domain" description="Methyltransferase type 11" evidence="3">
    <location>
        <begin position="126"/>
        <end position="246"/>
    </location>
</feature>
<dbReference type="SUPFAM" id="SSF55486">
    <property type="entry name" value="Metalloproteases ('zincins'), catalytic domain"/>
    <property type="match status" value="1"/>
</dbReference>
<dbReference type="PANTHER" id="PTHR45445">
    <property type="match status" value="1"/>
</dbReference>
<evidence type="ECO:0000313" key="4">
    <source>
        <dbReference type="EMBL" id="PRW60369.1"/>
    </source>
</evidence>
<evidence type="ECO:0000256" key="1">
    <source>
        <dbReference type="SAM" id="MobiDB-lite"/>
    </source>
</evidence>
<reference evidence="4 5" key="1">
    <citation type="journal article" date="2018" name="Plant J.">
        <title>Genome sequences of Chlorella sorokiniana UTEX 1602 and Micractinium conductrix SAG 241.80: implications to maltose excretion by a green alga.</title>
        <authorList>
            <person name="Arriola M.B."/>
            <person name="Velmurugan N."/>
            <person name="Zhang Y."/>
            <person name="Plunkett M.H."/>
            <person name="Hondzo H."/>
            <person name="Barney B.M."/>
        </authorList>
    </citation>
    <scope>NUCLEOTIDE SEQUENCE [LARGE SCALE GENOMIC DNA]</scope>
    <source>
        <strain evidence="5">UTEX 1602</strain>
    </source>
</reference>
<dbReference type="PANTHER" id="PTHR45445:SF2">
    <property type="entry name" value="METHYLTRANSFERASE TYPE 11 DOMAIN-CONTAINING PROTEIN"/>
    <property type="match status" value="1"/>
</dbReference>
<dbReference type="Proteomes" id="UP000239899">
    <property type="component" value="Unassembled WGS sequence"/>
</dbReference>
<dbReference type="Pfam" id="PF05548">
    <property type="entry name" value="Peptidase_M11"/>
    <property type="match status" value="1"/>
</dbReference>
<dbReference type="InterPro" id="IPR008752">
    <property type="entry name" value="Peptidase_M11"/>
</dbReference>
<accession>A0A2P6U239</accession>
<comment type="caution">
    <text evidence="4">The sequence shown here is derived from an EMBL/GenBank/DDBJ whole genome shotgun (WGS) entry which is preliminary data.</text>
</comment>
<feature type="compositionally biased region" description="Low complexity" evidence="1">
    <location>
        <begin position="43"/>
        <end position="57"/>
    </location>
</feature>
<dbReference type="CDD" id="cd02440">
    <property type="entry name" value="AdoMet_MTases"/>
    <property type="match status" value="1"/>
</dbReference>
<dbReference type="SUPFAM" id="SSF53335">
    <property type="entry name" value="S-adenosyl-L-methionine-dependent methyltransferases"/>
    <property type="match status" value="1"/>
</dbReference>
<feature type="domain" description="Peptidase M11 gametolysin" evidence="2">
    <location>
        <begin position="537"/>
        <end position="791"/>
    </location>
</feature>
<evidence type="ECO:0000259" key="2">
    <source>
        <dbReference type="Pfam" id="PF05548"/>
    </source>
</evidence>
<keyword evidence="5" id="KW-1185">Reference proteome</keyword>
<dbReference type="Pfam" id="PF08241">
    <property type="entry name" value="Methyltransf_11"/>
    <property type="match status" value="1"/>
</dbReference>